<proteinExistence type="predicted"/>
<sequence>LNLCSLPLRLEDQTTGIKMHRQAPQKGGKHREAI</sequence>
<dbReference type="AlphaFoldDB" id="X0TLM5"/>
<name>X0TLM5_9ZZZZ</name>
<feature type="compositionally biased region" description="Basic residues" evidence="1">
    <location>
        <begin position="18"/>
        <end position="34"/>
    </location>
</feature>
<feature type="non-terminal residue" evidence="2">
    <location>
        <position position="1"/>
    </location>
</feature>
<dbReference type="EMBL" id="BARS01010490">
    <property type="protein sequence ID" value="GAF94154.1"/>
    <property type="molecule type" value="Genomic_DNA"/>
</dbReference>
<evidence type="ECO:0000256" key="1">
    <source>
        <dbReference type="SAM" id="MobiDB-lite"/>
    </source>
</evidence>
<gene>
    <name evidence="2" type="ORF">S01H1_19424</name>
</gene>
<accession>X0TLM5</accession>
<organism evidence="2">
    <name type="scientific">marine sediment metagenome</name>
    <dbReference type="NCBI Taxonomy" id="412755"/>
    <lineage>
        <taxon>unclassified sequences</taxon>
        <taxon>metagenomes</taxon>
        <taxon>ecological metagenomes</taxon>
    </lineage>
</organism>
<reference evidence="2" key="1">
    <citation type="journal article" date="2014" name="Front. Microbiol.">
        <title>High frequency of phylogenetically diverse reductive dehalogenase-homologous genes in deep subseafloor sedimentary metagenomes.</title>
        <authorList>
            <person name="Kawai M."/>
            <person name="Futagami T."/>
            <person name="Toyoda A."/>
            <person name="Takaki Y."/>
            <person name="Nishi S."/>
            <person name="Hori S."/>
            <person name="Arai W."/>
            <person name="Tsubouchi T."/>
            <person name="Morono Y."/>
            <person name="Uchiyama I."/>
            <person name="Ito T."/>
            <person name="Fujiyama A."/>
            <person name="Inagaki F."/>
            <person name="Takami H."/>
        </authorList>
    </citation>
    <scope>NUCLEOTIDE SEQUENCE</scope>
    <source>
        <strain evidence="2">Expedition CK06-06</strain>
    </source>
</reference>
<feature type="region of interest" description="Disordered" evidence="1">
    <location>
        <begin position="15"/>
        <end position="34"/>
    </location>
</feature>
<evidence type="ECO:0000313" key="2">
    <source>
        <dbReference type="EMBL" id="GAF94154.1"/>
    </source>
</evidence>
<protein>
    <submittedName>
        <fullName evidence="2">Uncharacterized protein</fullName>
    </submittedName>
</protein>
<comment type="caution">
    <text evidence="2">The sequence shown here is derived from an EMBL/GenBank/DDBJ whole genome shotgun (WGS) entry which is preliminary data.</text>
</comment>